<dbReference type="RefSeq" id="WP_380722771.1">
    <property type="nucleotide sequence ID" value="NZ_JBHTLK010000038.1"/>
</dbReference>
<dbReference type="Proteomes" id="UP001597168">
    <property type="component" value="Unassembled WGS sequence"/>
</dbReference>
<feature type="transmembrane region" description="Helical" evidence="1">
    <location>
        <begin position="78"/>
        <end position="97"/>
    </location>
</feature>
<feature type="transmembrane region" description="Helical" evidence="1">
    <location>
        <begin position="103"/>
        <end position="121"/>
    </location>
</feature>
<comment type="caution">
    <text evidence="2">The sequence shown here is derived from an EMBL/GenBank/DDBJ whole genome shotgun (WGS) entry which is preliminary data.</text>
</comment>
<organism evidence="2 3">
    <name type="scientific">Saccharothrix hoggarensis</name>
    <dbReference type="NCBI Taxonomy" id="913853"/>
    <lineage>
        <taxon>Bacteria</taxon>
        <taxon>Bacillati</taxon>
        <taxon>Actinomycetota</taxon>
        <taxon>Actinomycetes</taxon>
        <taxon>Pseudonocardiales</taxon>
        <taxon>Pseudonocardiaceae</taxon>
        <taxon>Saccharothrix</taxon>
    </lineage>
</organism>
<evidence type="ECO:0000313" key="2">
    <source>
        <dbReference type="EMBL" id="MFD1147535.1"/>
    </source>
</evidence>
<feature type="transmembrane region" description="Helical" evidence="1">
    <location>
        <begin position="26"/>
        <end position="47"/>
    </location>
</feature>
<evidence type="ECO:0000313" key="3">
    <source>
        <dbReference type="Proteomes" id="UP001597168"/>
    </source>
</evidence>
<reference evidence="3" key="1">
    <citation type="journal article" date="2019" name="Int. J. Syst. Evol. Microbiol.">
        <title>The Global Catalogue of Microorganisms (GCM) 10K type strain sequencing project: providing services to taxonomists for standard genome sequencing and annotation.</title>
        <authorList>
            <consortium name="The Broad Institute Genomics Platform"/>
            <consortium name="The Broad Institute Genome Sequencing Center for Infectious Disease"/>
            <person name="Wu L."/>
            <person name="Ma J."/>
        </authorList>
    </citation>
    <scope>NUCLEOTIDE SEQUENCE [LARGE SCALE GENOMIC DNA]</scope>
    <source>
        <strain evidence="3">CCUG 60214</strain>
    </source>
</reference>
<keyword evidence="3" id="KW-1185">Reference proteome</keyword>
<feature type="transmembrane region" description="Helical" evidence="1">
    <location>
        <begin position="53"/>
        <end position="71"/>
    </location>
</feature>
<protein>
    <recommendedName>
        <fullName evidence="4">PH (Pleckstrin Homology) domain-containing protein</fullName>
    </recommendedName>
</protein>
<dbReference type="EMBL" id="JBHTLK010000038">
    <property type="protein sequence ID" value="MFD1147535.1"/>
    <property type="molecule type" value="Genomic_DNA"/>
</dbReference>
<keyword evidence="1" id="KW-0812">Transmembrane</keyword>
<keyword evidence="1" id="KW-0472">Membrane</keyword>
<keyword evidence="1" id="KW-1133">Transmembrane helix</keyword>
<sequence>MLRLPFGVHDEVRAEFERRWARTRPLLLLGFLAPPAVSLAVAVVARWSGVPAVGWVLLLVGCGAPAVFLFRRVYVHRTGWWGGVVAYSGAVQVLGLGLVTARALLVLPTVAAIVAGVLLVTRARVVLLDETGGAIAATTLGVRSASRQVRGPTGKLLAAHATVDGEVLRWHVTTGASIPDTCGGELPLREITDVWVAETRDAPGGPVVVVRAGGRDLELVVGHPHDFASVLDRRLRLLGGPGWSQA</sequence>
<proteinExistence type="predicted"/>
<accession>A0ABW3QRU0</accession>
<evidence type="ECO:0000256" key="1">
    <source>
        <dbReference type="SAM" id="Phobius"/>
    </source>
</evidence>
<name>A0ABW3QRU0_9PSEU</name>
<evidence type="ECO:0008006" key="4">
    <source>
        <dbReference type="Google" id="ProtNLM"/>
    </source>
</evidence>
<gene>
    <name evidence="2" type="ORF">ACFQ3T_10405</name>
</gene>